<dbReference type="Proteomes" id="UP000824081">
    <property type="component" value="Unassembled WGS sequence"/>
</dbReference>
<reference evidence="2" key="1">
    <citation type="submission" date="2020-10" db="EMBL/GenBank/DDBJ databases">
        <authorList>
            <person name="Gilroy R."/>
        </authorList>
    </citation>
    <scope>NUCLEOTIDE SEQUENCE</scope>
    <source>
        <strain evidence="2">11687</strain>
    </source>
</reference>
<feature type="region of interest" description="Disordered" evidence="1">
    <location>
        <begin position="66"/>
        <end position="96"/>
    </location>
</feature>
<organism evidence="2 3">
    <name type="scientific">Candidatus Scatosoma pullistercoris</name>
    <dbReference type="NCBI Taxonomy" id="2840934"/>
    <lineage>
        <taxon>Bacteria</taxon>
        <taxon>Bacillati</taxon>
        <taxon>Bacillota</taxon>
        <taxon>Clostridia</taxon>
        <taxon>Candidatus Scatosoma</taxon>
    </lineage>
</organism>
<comment type="caution">
    <text evidence="2">The sequence shown here is derived from an EMBL/GenBank/DDBJ whole genome shotgun (WGS) entry which is preliminary data.</text>
</comment>
<protein>
    <submittedName>
        <fullName evidence="2">Uncharacterized protein</fullName>
    </submittedName>
</protein>
<evidence type="ECO:0000256" key="1">
    <source>
        <dbReference type="SAM" id="MobiDB-lite"/>
    </source>
</evidence>
<name>A0A9D1MF73_9FIRM</name>
<feature type="non-terminal residue" evidence="2">
    <location>
        <position position="1"/>
    </location>
</feature>
<dbReference type="AlphaFoldDB" id="A0A9D1MF73"/>
<evidence type="ECO:0000313" key="2">
    <source>
        <dbReference type="EMBL" id="HIU59131.1"/>
    </source>
</evidence>
<proteinExistence type="predicted"/>
<dbReference type="EMBL" id="DVMZ01000089">
    <property type="protein sequence ID" value="HIU59131.1"/>
    <property type="molecule type" value="Genomic_DNA"/>
</dbReference>
<gene>
    <name evidence="2" type="ORF">IAC57_03410</name>
</gene>
<feature type="compositionally biased region" description="Low complexity" evidence="1">
    <location>
        <begin position="70"/>
        <end position="85"/>
    </location>
</feature>
<accession>A0A9D1MF73</accession>
<evidence type="ECO:0000313" key="3">
    <source>
        <dbReference type="Proteomes" id="UP000824081"/>
    </source>
</evidence>
<reference evidence="2" key="2">
    <citation type="journal article" date="2021" name="PeerJ">
        <title>Extensive microbial diversity within the chicken gut microbiome revealed by metagenomics and culture.</title>
        <authorList>
            <person name="Gilroy R."/>
            <person name="Ravi A."/>
            <person name="Getino M."/>
            <person name="Pursley I."/>
            <person name="Horton D.L."/>
            <person name="Alikhan N.F."/>
            <person name="Baker D."/>
            <person name="Gharbi K."/>
            <person name="Hall N."/>
            <person name="Watson M."/>
            <person name="Adriaenssens E.M."/>
            <person name="Foster-Nyarko E."/>
            <person name="Jarju S."/>
            <person name="Secka A."/>
            <person name="Antonio M."/>
            <person name="Oren A."/>
            <person name="Chaudhuri R.R."/>
            <person name="La Ragione R."/>
            <person name="Hildebrand F."/>
            <person name="Pallen M.J."/>
        </authorList>
    </citation>
    <scope>NUCLEOTIDE SEQUENCE</scope>
    <source>
        <strain evidence="2">11687</strain>
    </source>
</reference>
<sequence>GEDIRLVLYDGKWGNQKVAATMKSKEWTKVSVDVSVYGSDFFFILDSAACSEGVWKITGFMGVPAEETSDSGAATSETTTSETAEGVFSGKKEELV</sequence>